<sequence length="163" mass="18292">MNYWLMKSEPDAFGLDDLAARPEGTEPWDGVRNYQARNMMRDGMRAGDRILFYHSNCAVPGVVGIAEVASEAYPDSTAFDPEAKYFDPKSDPEKPRWYLVDVRYVRHLKRTISLAELKTHAEGALAGFPLVRNGNRLSVMPVTPEQWDFILGLESDADADVGP</sequence>
<dbReference type="OrthoDB" id="9791347at2"/>
<proteinExistence type="predicted"/>
<dbReference type="PANTHER" id="PTHR14087">
    <property type="entry name" value="THYMOCYTE NUCLEAR PROTEIN 1"/>
    <property type="match status" value="1"/>
</dbReference>
<dbReference type="InterPro" id="IPR052181">
    <property type="entry name" value="5hmC_binding"/>
</dbReference>
<dbReference type="InterPro" id="IPR047197">
    <property type="entry name" value="THYN1-like_EVE"/>
</dbReference>
<dbReference type="STRING" id="768671.ThimaDRAFT_3770"/>
<dbReference type="RefSeq" id="WP_007194642.1">
    <property type="nucleotide sequence ID" value="NZ_AFWV01000013.1"/>
</dbReference>
<evidence type="ECO:0000259" key="2">
    <source>
        <dbReference type="Pfam" id="PF01878"/>
    </source>
</evidence>
<dbReference type="SUPFAM" id="SSF88697">
    <property type="entry name" value="PUA domain-like"/>
    <property type="match status" value="1"/>
</dbReference>
<dbReference type="PANTHER" id="PTHR14087:SF7">
    <property type="entry name" value="THYMOCYTE NUCLEAR PROTEIN 1"/>
    <property type="match status" value="1"/>
</dbReference>
<name>F9UFR7_9GAMM</name>
<accession>F9UFR7</accession>
<organism evidence="3 4">
    <name type="scientific">Thiocapsa marina 5811</name>
    <dbReference type="NCBI Taxonomy" id="768671"/>
    <lineage>
        <taxon>Bacteria</taxon>
        <taxon>Pseudomonadati</taxon>
        <taxon>Pseudomonadota</taxon>
        <taxon>Gammaproteobacteria</taxon>
        <taxon>Chromatiales</taxon>
        <taxon>Chromatiaceae</taxon>
        <taxon>Thiocapsa</taxon>
    </lineage>
</organism>
<dbReference type="Pfam" id="PF01878">
    <property type="entry name" value="EVE"/>
    <property type="match status" value="1"/>
</dbReference>
<evidence type="ECO:0000313" key="3">
    <source>
        <dbReference type="EMBL" id="EGV16941.1"/>
    </source>
</evidence>
<dbReference type="AlphaFoldDB" id="F9UFR7"/>
<keyword evidence="4" id="KW-1185">Reference proteome</keyword>
<dbReference type="PATRIC" id="fig|768671.3.peg.3978"/>
<dbReference type="Proteomes" id="UP000005459">
    <property type="component" value="Unassembled WGS sequence"/>
</dbReference>
<gene>
    <name evidence="3" type="ORF">ThimaDRAFT_3770</name>
</gene>
<dbReference type="FunFam" id="3.10.590.10:FF:000003">
    <property type="entry name" value="Thymocyte nuclear protein 1"/>
    <property type="match status" value="1"/>
</dbReference>
<dbReference type="EMBL" id="AFWV01000013">
    <property type="protein sequence ID" value="EGV16941.1"/>
    <property type="molecule type" value="Genomic_DNA"/>
</dbReference>
<dbReference type="InterPro" id="IPR002740">
    <property type="entry name" value="EVE_domain"/>
</dbReference>
<keyword evidence="1" id="KW-0597">Phosphoprotein</keyword>
<dbReference type="Gene3D" id="3.10.590.10">
    <property type="entry name" value="ph1033 like domains"/>
    <property type="match status" value="1"/>
</dbReference>
<evidence type="ECO:0000313" key="4">
    <source>
        <dbReference type="Proteomes" id="UP000005459"/>
    </source>
</evidence>
<feature type="domain" description="EVE" evidence="2">
    <location>
        <begin position="2"/>
        <end position="152"/>
    </location>
</feature>
<dbReference type="InterPro" id="IPR015947">
    <property type="entry name" value="PUA-like_sf"/>
</dbReference>
<evidence type="ECO:0000256" key="1">
    <source>
        <dbReference type="ARBA" id="ARBA00022553"/>
    </source>
</evidence>
<dbReference type="eggNOG" id="COG2947">
    <property type="taxonomic scope" value="Bacteria"/>
</dbReference>
<protein>
    <submittedName>
        <fullName evidence="3">Uncharacterized protein family UPF0310</fullName>
    </submittedName>
</protein>
<dbReference type="CDD" id="cd21133">
    <property type="entry name" value="EVE"/>
    <property type="match status" value="1"/>
</dbReference>
<reference evidence="3 4" key="1">
    <citation type="submission" date="2011-06" db="EMBL/GenBank/DDBJ databases">
        <title>The draft genome of Thiocapsa marina 5811.</title>
        <authorList>
            <consortium name="US DOE Joint Genome Institute (JGI-PGF)"/>
            <person name="Lucas S."/>
            <person name="Han J."/>
            <person name="Cheng J.-F."/>
            <person name="Goodwin L."/>
            <person name="Pitluck S."/>
            <person name="Peters L."/>
            <person name="Land M.L."/>
            <person name="Hauser L."/>
            <person name="Vogl K."/>
            <person name="Liu Z."/>
            <person name="Imhoff J."/>
            <person name="Thiel V."/>
            <person name="Frigaard N.-U."/>
            <person name="Bryant D."/>
            <person name="Woyke T.J."/>
        </authorList>
    </citation>
    <scope>NUCLEOTIDE SEQUENCE [LARGE SCALE GENOMIC DNA]</scope>
    <source>
        <strain evidence="3 4">5811</strain>
    </source>
</reference>